<dbReference type="EMBL" id="JACVVK020000048">
    <property type="protein sequence ID" value="KAK7498779.1"/>
    <property type="molecule type" value="Genomic_DNA"/>
</dbReference>
<accession>A0ABD0LGR4</accession>
<evidence type="ECO:0000313" key="2">
    <source>
        <dbReference type="Proteomes" id="UP001519460"/>
    </source>
</evidence>
<sequence length="121" mass="13440">MRLSKPASIVQCAELNEVELRIKMDLNGKAPARLKLYLSILTQSAIKSCGVLDGRSRNCSRKINVATGSDGYIQPECTDILSGYPLIVSHFRCSHQGEFKRQPRAGGAEFMASQNPRRSDW</sequence>
<keyword evidence="2" id="KW-1185">Reference proteome</keyword>
<comment type="caution">
    <text evidence="1">The sequence shown here is derived from an EMBL/GenBank/DDBJ whole genome shotgun (WGS) entry which is preliminary data.</text>
</comment>
<organism evidence="1 2">
    <name type="scientific">Batillaria attramentaria</name>
    <dbReference type="NCBI Taxonomy" id="370345"/>
    <lineage>
        <taxon>Eukaryota</taxon>
        <taxon>Metazoa</taxon>
        <taxon>Spiralia</taxon>
        <taxon>Lophotrochozoa</taxon>
        <taxon>Mollusca</taxon>
        <taxon>Gastropoda</taxon>
        <taxon>Caenogastropoda</taxon>
        <taxon>Sorbeoconcha</taxon>
        <taxon>Cerithioidea</taxon>
        <taxon>Batillariidae</taxon>
        <taxon>Batillaria</taxon>
    </lineage>
</organism>
<name>A0ABD0LGR4_9CAEN</name>
<reference evidence="1 2" key="1">
    <citation type="journal article" date="2023" name="Sci. Data">
        <title>Genome assembly of the Korean intertidal mud-creeper Batillaria attramentaria.</title>
        <authorList>
            <person name="Patra A.K."/>
            <person name="Ho P.T."/>
            <person name="Jun S."/>
            <person name="Lee S.J."/>
            <person name="Kim Y."/>
            <person name="Won Y.J."/>
        </authorList>
    </citation>
    <scope>NUCLEOTIDE SEQUENCE [LARGE SCALE GENOMIC DNA]</scope>
    <source>
        <strain evidence="1">Wonlab-2016</strain>
    </source>
</reference>
<dbReference type="AlphaFoldDB" id="A0ABD0LGR4"/>
<evidence type="ECO:0000313" key="1">
    <source>
        <dbReference type="EMBL" id="KAK7498779.1"/>
    </source>
</evidence>
<dbReference type="Proteomes" id="UP001519460">
    <property type="component" value="Unassembled WGS sequence"/>
</dbReference>
<gene>
    <name evidence="1" type="ORF">BaRGS_00009871</name>
</gene>
<protein>
    <submittedName>
        <fullName evidence="1">Uncharacterized protein</fullName>
    </submittedName>
</protein>
<proteinExistence type="predicted"/>